<accession>A0A9X2IQY2</accession>
<name>A0A9X2IQY2_9BACI</name>
<reference evidence="1" key="1">
    <citation type="submission" date="2022-05" db="EMBL/GenBank/DDBJ databases">
        <title>Comparative Genomics of Spacecraft Associated Microbes.</title>
        <authorList>
            <person name="Tran M.T."/>
            <person name="Wright A."/>
            <person name="Seuylemezian A."/>
            <person name="Eisen J."/>
            <person name="Coil D."/>
        </authorList>
    </citation>
    <scope>NUCLEOTIDE SEQUENCE</scope>
    <source>
        <strain evidence="1">214.1.1</strain>
    </source>
</reference>
<dbReference type="AlphaFoldDB" id="A0A9X2IQY2"/>
<proteinExistence type="predicted"/>
<keyword evidence="2" id="KW-1185">Reference proteome</keyword>
<protein>
    <submittedName>
        <fullName evidence="1">Uncharacterized protein</fullName>
    </submittedName>
</protein>
<dbReference type="Proteomes" id="UP001139179">
    <property type="component" value="Unassembled WGS sequence"/>
</dbReference>
<sequence>MTRETYYVSVDMPILSISKTKTPENVVQYEIRATEQEKDELYALLDEVGDHDFEPQQVFARPFDERASDAEKDQTQKELRQVYERIYQLGTAETRKILDNLRPVETAEERNEMSRERDGF</sequence>
<gene>
    <name evidence="1" type="ORF">M3202_17875</name>
</gene>
<evidence type="ECO:0000313" key="1">
    <source>
        <dbReference type="EMBL" id="MCM3715927.1"/>
    </source>
</evidence>
<organism evidence="1 2">
    <name type="scientific">Halalkalibacter oceani</name>
    <dbReference type="NCBI Taxonomy" id="1653776"/>
    <lineage>
        <taxon>Bacteria</taxon>
        <taxon>Bacillati</taxon>
        <taxon>Bacillota</taxon>
        <taxon>Bacilli</taxon>
        <taxon>Bacillales</taxon>
        <taxon>Bacillaceae</taxon>
        <taxon>Halalkalibacter</taxon>
    </lineage>
</organism>
<evidence type="ECO:0000313" key="2">
    <source>
        <dbReference type="Proteomes" id="UP001139179"/>
    </source>
</evidence>
<dbReference type="RefSeq" id="WP_251224619.1">
    <property type="nucleotide sequence ID" value="NZ_JAMBOL010000024.1"/>
</dbReference>
<comment type="caution">
    <text evidence="1">The sequence shown here is derived from an EMBL/GenBank/DDBJ whole genome shotgun (WGS) entry which is preliminary data.</text>
</comment>
<dbReference type="EMBL" id="JAMBOL010000024">
    <property type="protein sequence ID" value="MCM3715927.1"/>
    <property type="molecule type" value="Genomic_DNA"/>
</dbReference>